<sequence>MDFHHHSLPHLFEQLGLPAEPNAVEHFIDVHSPLPPSMSLADAPFWNHSQSEFLREELLEDGDWAEVVDELNSRLHS</sequence>
<protein>
    <submittedName>
        <fullName evidence="1">DUF2789 domain-containing protein</fullName>
    </submittedName>
</protein>
<organism evidence="1 2">
    <name type="scientific">Candidatus Dechloromonas phosphorivorans</name>
    <dbReference type="NCBI Taxonomy" id="2899244"/>
    <lineage>
        <taxon>Bacteria</taxon>
        <taxon>Pseudomonadati</taxon>
        <taxon>Pseudomonadota</taxon>
        <taxon>Betaproteobacteria</taxon>
        <taxon>Rhodocyclales</taxon>
        <taxon>Azonexaceae</taxon>
        <taxon>Dechloromonas</taxon>
    </lineage>
</organism>
<accession>A0A935N1W4</accession>
<dbReference type="Proteomes" id="UP000739411">
    <property type="component" value="Unassembled WGS sequence"/>
</dbReference>
<comment type="caution">
    <text evidence="1">The sequence shown here is derived from an EMBL/GenBank/DDBJ whole genome shotgun (WGS) entry which is preliminary data.</text>
</comment>
<dbReference type="InterPro" id="IPR038086">
    <property type="entry name" value="DUF2789_sf"/>
</dbReference>
<evidence type="ECO:0000313" key="1">
    <source>
        <dbReference type="EMBL" id="MBK7414665.1"/>
    </source>
</evidence>
<dbReference type="EMBL" id="JADJMS010000012">
    <property type="protein sequence ID" value="MBK7414665.1"/>
    <property type="molecule type" value="Genomic_DNA"/>
</dbReference>
<dbReference type="InterPro" id="IPR021250">
    <property type="entry name" value="DUF2789"/>
</dbReference>
<dbReference type="AlphaFoldDB" id="A0A935N1W4"/>
<gene>
    <name evidence="1" type="ORF">IPJ38_05660</name>
</gene>
<reference evidence="1 2" key="1">
    <citation type="submission" date="2020-10" db="EMBL/GenBank/DDBJ databases">
        <title>Connecting structure to function with the recovery of over 1000 high-quality activated sludge metagenome-assembled genomes encoding full-length rRNA genes using long-read sequencing.</title>
        <authorList>
            <person name="Singleton C.M."/>
            <person name="Petriglieri F."/>
            <person name="Kristensen J.M."/>
            <person name="Kirkegaard R.H."/>
            <person name="Michaelsen T.Y."/>
            <person name="Andersen M.H."/>
            <person name="Karst S.M."/>
            <person name="Dueholm M.S."/>
            <person name="Nielsen P.H."/>
            <person name="Albertsen M."/>
        </authorList>
    </citation>
    <scope>NUCLEOTIDE SEQUENCE [LARGE SCALE GENOMIC DNA]</scope>
    <source>
        <strain evidence="1">EsbW_18-Q3-R4-48_BATAC.463</strain>
    </source>
</reference>
<name>A0A935N1W4_9RHOO</name>
<dbReference type="Pfam" id="PF10982">
    <property type="entry name" value="DUF2789"/>
    <property type="match status" value="1"/>
</dbReference>
<evidence type="ECO:0000313" key="2">
    <source>
        <dbReference type="Proteomes" id="UP000739411"/>
    </source>
</evidence>
<dbReference type="Gene3D" id="1.10.10.1130">
    <property type="entry name" value="Uncharacterised protein PF10982, DUF2789"/>
    <property type="match status" value="1"/>
</dbReference>
<proteinExistence type="predicted"/>